<gene>
    <name evidence="2" type="ORF">C6569_10240</name>
</gene>
<dbReference type="OrthoDB" id="7190660at2"/>
<feature type="region of interest" description="Disordered" evidence="1">
    <location>
        <begin position="15"/>
        <end position="44"/>
    </location>
</feature>
<evidence type="ECO:0000313" key="2">
    <source>
        <dbReference type="EMBL" id="AVO45409.1"/>
    </source>
</evidence>
<dbReference type="AlphaFoldDB" id="A0A2S0NB68"/>
<reference evidence="2 3" key="1">
    <citation type="submission" date="2018-03" db="EMBL/GenBank/DDBJ databases">
        <title>Genome sequencing of Phreatobacter sp.</title>
        <authorList>
            <person name="Kim S.-J."/>
            <person name="Heo J."/>
            <person name="Kwon S.-W."/>
        </authorList>
    </citation>
    <scope>NUCLEOTIDE SEQUENCE [LARGE SCALE GENOMIC DNA]</scope>
    <source>
        <strain evidence="2 3">S-12</strain>
    </source>
</reference>
<feature type="compositionally biased region" description="Basic and acidic residues" evidence="1">
    <location>
        <begin position="21"/>
        <end position="44"/>
    </location>
</feature>
<organism evidence="2 3">
    <name type="scientific">Phreatobacter cathodiphilus</name>
    <dbReference type="NCBI Taxonomy" id="1868589"/>
    <lineage>
        <taxon>Bacteria</taxon>
        <taxon>Pseudomonadati</taxon>
        <taxon>Pseudomonadota</taxon>
        <taxon>Alphaproteobacteria</taxon>
        <taxon>Hyphomicrobiales</taxon>
        <taxon>Phreatobacteraceae</taxon>
        <taxon>Phreatobacter</taxon>
    </lineage>
</organism>
<sequence>MIEMVNGYPCADCTDVSNAKRGLDPENPTRDPVKQEQLDRKAGRVPEPAVVYEGRLADMIRAGEAVLPAPAGSAAYPPAARLFDITV</sequence>
<proteinExistence type="predicted"/>
<evidence type="ECO:0000256" key="1">
    <source>
        <dbReference type="SAM" id="MobiDB-lite"/>
    </source>
</evidence>
<protein>
    <submittedName>
        <fullName evidence="2">Uncharacterized protein</fullName>
    </submittedName>
</protein>
<keyword evidence="3" id="KW-1185">Reference proteome</keyword>
<evidence type="ECO:0000313" key="3">
    <source>
        <dbReference type="Proteomes" id="UP000237889"/>
    </source>
</evidence>
<dbReference type="KEGG" id="phr:C6569_10240"/>
<dbReference type="Proteomes" id="UP000237889">
    <property type="component" value="Chromosome"/>
</dbReference>
<accession>A0A2S0NB68</accession>
<dbReference type="EMBL" id="CP027668">
    <property type="protein sequence ID" value="AVO45409.1"/>
    <property type="molecule type" value="Genomic_DNA"/>
</dbReference>
<dbReference type="RefSeq" id="WP_106748750.1">
    <property type="nucleotide sequence ID" value="NZ_CP027668.1"/>
</dbReference>
<name>A0A2S0NB68_9HYPH</name>